<dbReference type="Proteomes" id="UP001595823">
    <property type="component" value="Unassembled WGS sequence"/>
</dbReference>
<dbReference type="RefSeq" id="WP_380624971.1">
    <property type="nucleotide sequence ID" value="NZ_JBHSDK010000058.1"/>
</dbReference>
<sequence length="267" mass="28917">MSNSPPARDVLTAFGLSEEPSALPGGQGEAWLSGSAVLKPAACAEETRWRAEVLSGLAESPGFRVAPPLPTRDGDWIRDGWEAWGLVAGETDVTRPLDAFAVSRAFHNALEGVARPAFLIERDHAWARSDRIAWGEEGPPEDGLLAAMVERFEPVGLDSQAIHGDLLGNVLYSPGLPPAVIDWSPYFRPAAWAEAIAAVDAVCCHGADESLLERPTEPAWPQLVLRALVFRAATDRIRLGPKWPSEPVREAFRLMAEDGPGARRNYV</sequence>
<keyword evidence="2" id="KW-1185">Reference proteome</keyword>
<gene>
    <name evidence="1" type="ORF">ACFPET_21185</name>
</gene>
<proteinExistence type="predicted"/>
<reference evidence="2" key="1">
    <citation type="journal article" date="2019" name="Int. J. Syst. Evol. Microbiol.">
        <title>The Global Catalogue of Microorganisms (GCM) 10K type strain sequencing project: providing services to taxonomists for standard genome sequencing and annotation.</title>
        <authorList>
            <consortium name="The Broad Institute Genomics Platform"/>
            <consortium name="The Broad Institute Genome Sequencing Center for Infectious Disease"/>
            <person name="Wu L."/>
            <person name="Ma J."/>
        </authorList>
    </citation>
    <scope>NUCLEOTIDE SEQUENCE [LARGE SCALE GENOMIC DNA]</scope>
    <source>
        <strain evidence="2">IBRC-M 10908</strain>
    </source>
</reference>
<dbReference type="InterPro" id="IPR011009">
    <property type="entry name" value="Kinase-like_dom_sf"/>
</dbReference>
<protein>
    <submittedName>
        <fullName evidence="1">TIGR02569 family protein</fullName>
    </submittedName>
</protein>
<dbReference type="EMBL" id="JBHSDK010000058">
    <property type="protein sequence ID" value="MFC4337712.1"/>
    <property type="molecule type" value="Genomic_DNA"/>
</dbReference>
<accession>A0ABV8U502</accession>
<organism evidence="1 2">
    <name type="scientific">Salininema proteolyticum</name>
    <dbReference type="NCBI Taxonomy" id="1607685"/>
    <lineage>
        <taxon>Bacteria</taxon>
        <taxon>Bacillati</taxon>
        <taxon>Actinomycetota</taxon>
        <taxon>Actinomycetes</taxon>
        <taxon>Glycomycetales</taxon>
        <taxon>Glycomycetaceae</taxon>
        <taxon>Salininema</taxon>
    </lineage>
</organism>
<evidence type="ECO:0000313" key="2">
    <source>
        <dbReference type="Proteomes" id="UP001595823"/>
    </source>
</evidence>
<comment type="caution">
    <text evidence="1">The sequence shown here is derived from an EMBL/GenBank/DDBJ whole genome shotgun (WGS) entry which is preliminary data.</text>
</comment>
<name>A0ABV8U502_9ACTN</name>
<evidence type="ECO:0000313" key="1">
    <source>
        <dbReference type="EMBL" id="MFC4337712.1"/>
    </source>
</evidence>
<dbReference type="SUPFAM" id="SSF56112">
    <property type="entry name" value="Protein kinase-like (PK-like)"/>
    <property type="match status" value="1"/>
</dbReference>